<evidence type="ECO:0000313" key="2">
    <source>
        <dbReference type="EMBL" id="CAJ1946738.1"/>
    </source>
</evidence>
<keyword evidence="3" id="KW-1185">Reference proteome</keyword>
<organism evidence="2 3">
    <name type="scientific">Cylindrotheca closterium</name>
    <dbReference type="NCBI Taxonomy" id="2856"/>
    <lineage>
        <taxon>Eukaryota</taxon>
        <taxon>Sar</taxon>
        <taxon>Stramenopiles</taxon>
        <taxon>Ochrophyta</taxon>
        <taxon>Bacillariophyta</taxon>
        <taxon>Bacillariophyceae</taxon>
        <taxon>Bacillariophycidae</taxon>
        <taxon>Bacillariales</taxon>
        <taxon>Bacillariaceae</taxon>
        <taxon>Cylindrotheca</taxon>
    </lineage>
</organism>
<protein>
    <submittedName>
        <fullName evidence="2">Uncharacterized protein</fullName>
    </submittedName>
</protein>
<feature type="compositionally biased region" description="Low complexity" evidence="1">
    <location>
        <begin position="68"/>
        <end position="81"/>
    </location>
</feature>
<comment type="caution">
    <text evidence="2">The sequence shown here is derived from an EMBL/GenBank/DDBJ whole genome shotgun (WGS) entry which is preliminary data.</text>
</comment>
<evidence type="ECO:0000313" key="3">
    <source>
        <dbReference type="Proteomes" id="UP001295423"/>
    </source>
</evidence>
<evidence type="ECO:0000256" key="1">
    <source>
        <dbReference type="SAM" id="MobiDB-lite"/>
    </source>
</evidence>
<dbReference type="Proteomes" id="UP001295423">
    <property type="component" value="Unassembled WGS sequence"/>
</dbReference>
<name>A0AAD2JGK6_9STRA</name>
<accession>A0AAD2JGK6</accession>
<sequence length="129" mass="14583">MDSLMNEVPNCIKGQSYNMGKRVLAKLSKKSKPRNGKVIQEMVQQQVDHGIDEDRSAFDDMTIMSQESGNSSSLPPQSRSSFRNGNLDSNEEPPVWVMNSPTGRGREERVCWNDVSQRQRVFVFDGVFA</sequence>
<feature type="region of interest" description="Disordered" evidence="1">
    <location>
        <begin position="63"/>
        <end position="105"/>
    </location>
</feature>
<dbReference type="AlphaFoldDB" id="A0AAD2JGK6"/>
<reference evidence="2" key="1">
    <citation type="submission" date="2023-08" db="EMBL/GenBank/DDBJ databases">
        <authorList>
            <person name="Audoor S."/>
            <person name="Bilcke G."/>
        </authorList>
    </citation>
    <scope>NUCLEOTIDE SEQUENCE</scope>
</reference>
<gene>
    <name evidence="2" type="ORF">CYCCA115_LOCUS10813</name>
</gene>
<proteinExistence type="predicted"/>
<dbReference type="EMBL" id="CAKOGP040001714">
    <property type="protein sequence ID" value="CAJ1946738.1"/>
    <property type="molecule type" value="Genomic_DNA"/>
</dbReference>